<organism evidence="10 11">
    <name type="scientific">Youngiibacter multivorans</name>
    <dbReference type="NCBI Taxonomy" id="937251"/>
    <lineage>
        <taxon>Bacteria</taxon>
        <taxon>Bacillati</taxon>
        <taxon>Bacillota</taxon>
        <taxon>Clostridia</taxon>
        <taxon>Eubacteriales</taxon>
        <taxon>Clostridiaceae</taxon>
        <taxon>Youngiibacter</taxon>
    </lineage>
</organism>
<dbReference type="InterPro" id="IPR011527">
    <property type="entry name" value="ABC1_TM_dom"/>
</dbReference>
<feature type="transmembrane region" description="Helical" evidence="7">
    <location>
        <begin position="398"/>
        <end position="417"/>
    </location>
</feature>
<comment type="subcellular location">
    <subcellularLocation>
        <location evidence="1">Cell membrane</location>
        <topology evidence="1">Multi-pass membrane protein</topology>
    </subcellularLocation>
</comment>
<dbReference type="SUPFAM" id="SSF52540">
    <property type="entry name" value="P-loop containing nucleoside triphosphate hydrolases"/>
    <property type="match status" value="1"/>
</dbReference>
<dbReference type="PANTHER" id="PTHR43394:SF1">
    <property type="entry name" value="ATP-BINDING CASSETTE SUB-FAMILY B MEMBER 10, MITOCHONDRIAL"/>
    <property type="match status" value="1"/>
</dbReference>
<feature type="domain" description="ABC transporter" evidence="8">
    <location>
        <begin position="492"/>
        <end position="727"/>
    </location>
</feature>
<name>A0ABS4G1F2_9CLOT</name>
<dbReference type="InterPro" id="IPR003439">
    <property type="entry name" value="ABC_transporter-like_ATP-bd"/>
</dbReference>
<feature type="transmembrane region" description="Helical" evidence="7">
    <location>
        <begin position="215"/>
        <end position="235"/>
    </location>
</feature>
<dbReference type="Proteomes" id="UP001519271">
    <property type="component" value="Unassembled WGS sequence"/>
</dbReference>
<evidence type="ECO:0000256" key="4">
    <source>
        <dbReference type="ARBA" id="ARBA00022840"/>
    </source>
</evidence>
<evidence type="ECO:0000259" key="8">
    <source>
        <dbReference type="PROSITE" id="PS50893"/>
    </source>
</evidence>
<dbReference type="SMART" id="SM00382">
    <property type="entry name" value="AAA"/>
    <property type="match status" value="1"/>
</dbReference>
<proteinExistence type="predicted"/>
<dbReference type="InterPro" id="IPR036640">
    <property type="entry name" value="ABC1_TM_sf"/>
</dbReference>
<dbReference type="InterPro" id="IPR003593">
    <property type="entry name" value="AAA+_ATPase"/>
</dbReference>
<keyword evidence="4 10" id="KW-0067">ATP-binding</keyword>
<evidence type="ECO:0000256" key="6">
    <source>
        <dbReference type="ARBA" id="ARBA00023136"/>
    </source>
</evidence>
<feature type="transmembrane region" description="Helical" evidence="7">
    <location>
        <begin position="289"/>
        <end position="308"/>
    </location>
</feature>
<protein>
    <submittedName>
        <fullName evidence="10">ATP-binding cassette subfamily B protein</fullName>
    </submittedName>
</protein>
<dbReference type="Gene3D" id="3.40.50.300">
    <property type="entry name" value="P-loop containing nucleotide triphosphate hydrolases"/>
    <property type="match status" value="1"/>
</dbReference>
<accession>A0ABS4G1F2</accession>
<dbReference type="SUPFAM" id="SSF90123">
    <property type="entry name" value="ABC transporter transmembrane region"/>
    <property type="match status" value="1"/>
</dbReference>
<evidence type="ECO:0000256" key="1">
    <source>
        <dbReference type="ARBA" id="ARBA00004651"/>
    </source>
</evidence>
<keyword evidence="6 7" id="KW-0472">Membrane</keyword>
<keyword evidence="2 7" id="KW-0812">Transmembrane</keyword>
<dbReference type="GO" id="GO:0005524">
    <property type="term" value="F:ATP binding"/>
    <property type="evidence" value="ECO:0007669"/>
    <property type="project" value="UniProtKB-KW"/>
</dbReference>
<dbReference type="InterPro" id="IPR017871">
    <property type="entry name" value="ABC_transporter-like_CS"/>
</dbReference>
<dbReference type="EMBL" id="JAGGKC010000005">
    <property type="protein sequence ID" value="MBP1918371.1"/>
    <property type="molecule type" value="Genomic_DNA"/>
</dbReference>
<dbReference type="Pfam" id="PF00005">
    <property type="entry name" value="ABC_tran"/>
    <property type="match status" value="1"/>
</dbReference>
<keyword evidence="5 7" id="KW-1133">Transmembrane helix</keyword>
<keyword evidence="3" id="KW-0547">Nucleotide-binding</keyword>
<reference evidence="10 11" key="1">
    <citation type="submission" date="2021-03" db="EMBL/GenBank/DDBJ databases">
        <title>Genomic Encyclopedia of Type Strains, Phase IV (KMG-IV): sequencing the most valuable type-strain genomes for metagenomic binning, comparative biology and taxonomic classification.</title>
        <authorList>
            <person name="Goeker M."/>
        </authorList>
    </citation>
    <scope>NUCLEOTIDE SEQUENCE [LARGE SCALE GENOMIC DNA]</scope>
    <source>
        <strain evidence="10 11">DSM 6139</strain>
    </source>
</reference>
<evidence type="ECO:0000256" key="2">
    <source>
        <dbReference type="ARBA" id="ARBA00022692"/>
    </source>
</evidence>
<dbReference type="Pfam" id="PF00664">
    <property type="entry name" value="ABC_membrane"/>
    <property type="match status" value="1"/>
</dbReference>
<feature type="transmembrane region" description="Helical" evidence="7">
    <location>
        <begin position="314"/>
        <end position="336"/>
    </location>
</feature>
<evidence type="ECO:0000313" key="11">
    <source>
        <dbReference type="Proteomes" id="UP001519271"/>
    </source>
</evidence>
<feature type="domain" description="ABC transmembrane type-1" evidence="9">
    <location>
        <begin position="215"/>
        <end position="457"/>
    </location>
</feature>
<dbReference type="Gene3D" id="1.20.1560.10">
    <property type="entry name" value="ABC transporter type 1, transmembrane domain"/>
    <property type="match status" value="1"/>
</dbReference>
<dbReference type="PROSITE" id="PS50893">
    <property type="entry name" value="ABC_TRANSPORTER_2"/>
    <property type="match status" value="1"/>
</dbReference>
<dbReference type="PROSITE" id="PS50929">
    <property type="entry name" value="ABC_TM1F"/>
    <property type="match status" value="1"/>
</dbReference>
<comment type="caution">
    <text evidence="10">The sequence shown here is derived from an EMBL/GenBank/DDBJ whole genome shotgun (WGS) entry which is preliminary data.</text>
</comment>
<dbReference type="CDD" id="cd18548">
    <property type="entry name" value="ABC_6TM_Tm287_like"/>
    <property type="match status" value="1"/>
</dbReference>
<sequence>MIRIFKYLKSHYIHIALIVVLLFLQAFGELSLPDYMSRIVNVGIQQGGIETALIKAMRAEEYEKFKLILDDSEEKLFLKNYTLMDNTTGNDYVDEYPALARSSAYILTGQDEASLKELESMLEKRLPVLYALENYKSGESSPMPIGIPIGADIFGALKMMTDEQVRTLVGNFDAQLSVMPSEMTKQGALAYVRGEYEALGSDLDSIRSSYILKTGLLMVLIAFLSMFAAVCVTYLSARTASALGSVLRDKVFTKVTTFSNTEFDSFSTASLITRTTNDISQVQNIMVMMLRMVIYSPILGIGGIIKALGTNMSMAWIILLGVISIMVLVGSLFAVAMPRFKKVQLLVDKVNKVMRESLVGMLIIRAFNTEALEEKKFDDTNRELTKVNLFVSRAMSGMMPIMMLIMNGVMLLIIWVGAKEIDLGNIRVGDMMAFMQYAMQIIMSFLMLSMVSIMLPRAAVSADRVMEVIEKDSSIVDPKEPQKFNDELRGQVEFRDVYFRYHGAEEDVLRNISFKAMPGEVTAFIGSTGSGKSTLINLIPRFYDVTSGSVLIDGTDVRKVSMKSLREKIGYVPQKGILFSGTIRSNLEYGTSGLSEEALQKVARISRSEEFILEKEDTYDSGISQGGTNVSGGQKQRLSIGRALAKEPEIFIFDDSFSALDYRTERELRKALKNELSSSTLLIVAQRISTIMNADRIIVLDEGEIVGIGKHRELMDTCTVYREIAESQLSKEELA</sequence>
<evidence type="ECO:0000259" key="9">
    <source>
        <dbReference type="PROSITE" id="PS50929"/>
    </source>
</evidence>
<evidence type="ECO:0000256" key="7">
    <source>
        <dbReference type="SAM" id="Phobius"/>
    </source>
</evidence>
<dbReference type="InterPro" id="IPR027417">
    <property type="entry name" value="P-loop_NTPase"/>
</dbReference>
<dbReference type="PROSITE" id="PS00211">
    <property type="entry name" value="ABC_TRANSPORTER_1"/>
    <property type="match status" value="1"/>
</dbReference>
<dbReference type="InterPro" id="IPR039421">
    <property type="entry name" value="Type_1_exporter"/>
</dbReference>
<dbReference type="PANTHER" id="PTHR43394">
    <property type="entry name" value="ATP-DEPENDENT PERMEASE MDL1, MITOCHONDRIAL"/>
    <property type="match status" value="1"/>
</dbReference>
<evidence type="ECO:0000256" key="5">
    <source>
        <dbReference type="ARBA" id="ARBA00022989"/>
    </source>
</evidence>
<evidence type="ECO:0000313" key="10">
    <source>
        <dbReference type="EMBL" id="MBP1918371.1"/>
    </source>
</evidence>
<keyword evidence="11" id="KW-1185">Reference proteome</keyword>
<dbReference type="RefSeq" id="WP_209458607.1">
    <property type="nucleotide sequence ID" value="NZ_JAGGKC010000005.1"/>
</dbReference>
<gene>
    <name evidence="10" type="ORF">J2Z34_000843</name>
</gene>
<evidence type="ECO:0000256" key="3">
    <source>
        <dbReference type="ARBA" id="ARBA00022741"/>
    </source>
</evidence>
<feature type="transmembrane region" description="Helical" evidence="7">
    <location>
        <begin position="437"/>
        <end position="456"/>
    </location>
</feature>